<dbReference type="NCBIfam" id="TIGR00278">
    <property type="entry name" value="membrane protein insertion efficiency factor YidD"/>
    <property type="match status" value="1"/>
</dbReference>
<protein>
    <recommendedName>
        <fullName evidence="1">Putative membrane protein insertion efficiency factor</fullName>
    </recommendedName>
</protein>
<name>A0AAE3ZDU6_9ACTN</name>
<comment type="function">
    <text evidence="1">Could be involved in insertion of integral membrane proteins into the membrane.</text>
</comment>
<keyword evidence="1" id="KW-0472">Membrane</keyword>
<feature type="region of interest" description="Disordered" evidence="2">
    <location>
        <begin position="80"/>
        <end position="133"/>
    </location>
</feature>
<dbReference type="AlphaFoldDB" id="A0AAE3ZDU6"/>
<evidence type="ECO:0000256" key="2">
    <source>
        <dbReference type="SAM" id="MobiDB-lite"/>
    </source>
</evidence>
<accession>A0AAE3ZDU6</accession>
<dbReference type="InterPro" id="IPR002696">
    <property type="entry name" value="Membr_insert_effic_factor_YidD"/>
</dbReference>
<feature type="compositionally biased region" description="Polar residues" evidence="2">
    <location>
        <begin position="108"/>
        <end position="127"/>
    </location>
</feature>
<dbReference type="Pfam" id="PF01809">
    <property type="entry name" value="YidD"/>
    <property type="match status" value="1"/>
</dbReference>
<dbReference type="EMBL" id="JAVDXW010000001">
    <property type="protein sequence ID" value="MDR7302015.1"/>
    <property type="molecule type" value="Genomic_DNA"/>
</dbReference>
<gene>
    <name evidence="3" type="ORF">JOF55_002196</name>
</gene>
<comment type="subcellular location">
    <subcellularLocation>
        <location evidence="1">Cell membrane</location>
        <topology evidence="1">Peripheral membrane protein</topology>
        <orientation evidence="1">Cytoplasmic side</orientation>
    </subcellularLocation>
</comment>
<proteinExistence type="inferred from homology"/>
<sequence length="133" mass="14698">MMAEQDPPVENYRDTAQRPGPVARLLLLPIRIYRAVISPLLPPTCRFYPSCSAYAVEALTVHGAFRGSRLTLWRLLRCGPWHPGGLDPVPPRRRSSRRGSPDRGTTGQDSTGRDSTGQDGSGNTQNPRPYAEE</sequence>
<dbReference type="PANTHER" id="PTHR33383:SF1">
    <property type="entry name" value="MEMBRANE PROTEIN INSERTION EFFICIENCY FACTOR-RELATED"/>
    <property type="match status" value="1"/>
</dbReference>
<dbReference type="PANTHER" id="PTHR33383">
    <property type="entry name" value="MEMBRANE PROTEIN INSERTION EFFICIENCY FACTOR-RELATED"/>
    <property type="match status" value="1"/>
</dbReference>
<keyword evidence="1" id="KW-1003">Cell membrane</keyword>
<dbReference type="GO" id="GO:0005886">
    <property type="term" value="C:plasma membrane"/>
    <property type="evidence" value="ECO:0007669"/>
    <property type="project" value="UniProtKB-SubCell"/>
</dbReference>
<comment type="caution">
    <text evidence="3">The sequence shown here is derived from an EMBL/GenBank/DDBJ whole genome shotgun (WGS) entry which is preliminary data.</text>
</comment>
<evidence type="ECO:0000313" key="3">
    <source>
        <dbReference type="EMBL" id="MDR7302015.1"/>
    </source>
</evidence>
<dbReference type="Proteomes" id="UP001180845">
    <property type="component" value="Unassembled WGS sequence"/>
</dbReference>
<organism evidence="3 4">
    <name type="scientific">Haloactinomyces albus</name>
    <dbReference type="NCBI Taxonomy" id="1352928"/>
    <lineage>
        <taxon>Bacteria</taxon>
        <taxon>Bacillati</taxon>
        <taxon>Actinomycetota</taxon>
        <taxon>Actinomycetes</taxon>
        <taxon>Actinopolysporales</taxon>
        <taxon>Actinopolysporaceae</taxon>
        <taxon>Haloactinomyces</taxon>
    </lineage>
</organism>
<keyword evidence="4" id="KW-1185">Reference proteome</keyword>
<reference evidence="3" key="1">
    <citation type="submission" date="2023-07" db="EMBL/GenBank/DDBJ databases">
        <title>Sequencing the genomes of 1000 actinobacteria strains.</title>
        <authorList>
            <person name="Klenk H.-P."/>
        </authorList>
    </citation>
    <scope>NUCLEOTIDE SEQUENCE</scope>
    <source>
        <strain evidence="3">DSM 45977</strain>
    </source>
</reference>
<dbReference type="SMART" id="SM01234">
    <property type="entry name" value="Haemolytic"/>
    <property type="match status" value="1"/>
</dbReference>
<comment type="similarity">
    <text evidence="1">Belongs to the UPF0161 family.</text>
</comment>
<evidence type="ECO:0000313" key="4">
    <source>
        <dbReference type="Proteomes" id="UP001180845"/>
    </source>
</evidence>
<evidence type="ECO:0000256" key="1">
    <source>
        <dbReference type="HAMAP-Rule" id="MF_00386"/>
    </source>
</evidence>
<dbReference type="HAMAP" id="MF_00386">
    <property type="entry name" value="UPF0161_YidD"/>
    <property type="match status" value="1"/>
</dbReference>